<dbReference type="HOGENOM" id="CLU_2506558_0_0_7"/>
<dbReference type="EMBL" id="AZHX01000435">
    <property type="protein sequence ID" value="ETX07511.1"/>
    <property type="molecule type" value="Genomic_DNA"/>
</dbReference>
<proteinExistence type="predicted"/>
<keyword evidence="2" id="KW-1185">Reference proteome</keyword>
<evidence type="ECO:0000313" key="2">
    <source>
        <dbReference type="Proteomes" id="UP000019140"/>
    </source>
</evidence>
<gene>
    <name evidence="1" type="ORF">ETSY2_10735</name>
</gene>
<dbReference type="AlphaFoldDB" id="W4MC60"/>
<evidence type="ECO:0008006" key="3">
    <source>
        <dbReference type="Google" id="ProtNLM"/>
    </source>
</evidence>
<organism evidence="1 2">
    <name type="scientific">Candidatus Entotheonella gemina</name>
    <dbReference type="NCBI Taxonomy" id="1429439"/>
    <lineage>
        <taxon>Bacteria</taxon>
        <taxon>Pseudomonadati</taxon>
        <taxon>Nitrospinota/Tectimicrobiota group</taxon>
        <taxon>Candidatus Tectimicrobiota</taxon>
        <taxon>Candidatus Entotheonellia</taxon>
        <taxon>Candidatus Entotheonellales</taxon>
        <taxon>Candidatus Entotheonellaceae</taxon>
        <taxon>Candidatus Entotheonella</taxon>
    </lineage>
</organism>
<name>W4MC60_9BACT</name>
<protein>
    <recommendedName>
        <fullName evidence="3">DUF948 domain-containing protein</fullName>
    </recommendedName>
</protein>
<dbReference type="Proteomes" id="UP000019140">
    <property type="component" value="Unassembled WGS sequence"/>
</dbReference>
<evidence type="ECO:0000313" key="1">
    <source>
        <dbReference type="EMBL" id="ETX07511.1"/>
    </source>
</evidence>
<accession>W4MC60</accession>
<reference evidence="1 2" key="1">
    <citation type="journal article" date="2014" name="Nature">
        <title>An environmental bacterial taxon with a large and distinct metabolic repertoire.</title>
        <authorList>
            <person name="Wilson M.C."/>
            <person name="Mori T."/>
            <person name="Ruckert C."/>
            <person name="Uria A.R."/>
            <person name="Helf M.J."/>
            <person name="Takada K."/>
            <person name="Gernert C."/>
            <person name="Steffens U.A."/>
            <person name="Heycke N."/>
            <person name="Schmitt S."/>
            <person name="Rinke C."/>
            <person name="Helfrich E.J."/>
            <person name="Brachmann A.O."/>
            <person name="Gurgui C."/>
            <person name="Wakimoto T."/>
            <person name="Kracht M."/>
            <person name="Crusemann M."/>
            <person name="Hentschel U."/>
            <person name="Abe I."/>
            <person name="Matsunaga S."/>
            <person name="Kalinowski J."/>
            <person name="Takeyama H."/>
            <person name="Piel J."/>
        </authorList>
    </citation>
    <scope>NUCLEOTIDE SEQUENCE [LARGE SCALE GENOMIC DNA]</scope>
    <source>
        <strain evidence="2">TSY2</strain>
    </source>
</reference>
<sequence>MLILTILSGVALLVPLVVLGWALANIARALEGIVSSLEKVAMGVRAIERETAPLAGEVTTLNDTFEALAGGFGSVERNVRRIVES</sequence>
<comment type="caution">
    <text evidence="1">The sequence shown here is derived from an EMBL/GenBank/DDBJ whole genome shotgun (WGS) entry which is preliminary data.</text>
</comment>